<accession>A0ABY5BUQ6</accession>
<keyword evidence="1" id="KW-0472">Membrane</keyword>
<dbReference type="RefSeq" id="WP_252796780.1">
    <property type="nucleotide sequence ID" value="NZ_CP097118.1"/>
</dbReference>
<gene>
    <name evidence="2" type="ORF">M3M39_05010</name>
</gene>
<evidence type="ECO:0000313" key="3">
    <source>
        <dbReference type="Proteomes" id="UP001057025"/>
    </source>
</evidence>
<protein>
    <submittedName>
        <fullName evidence="2">Uncharacterized protein</fullName>
    </submittedName>
</protein>
<reference evidence="2" key="1">
    <citation type="submission" date="2022-05" db="EMBL/GenBank/DDBJ databases">
        <authorList>
            <person name="Oliphant S.A."/>
            <person name="Watson-Haigh N.S."/>
            <person name="Sumby K.M."/>
            <person name="Gardner J.M."/>
            <person name="Jiranek V."/>
        </authorList>
    </citation>
    <scope>NUCLEOTIDE SEQUENCE</scope>
    <source>
        <strain evidence="2">KI11_C11</strain>
    </source>
</reference>
<feature type="transmembrane region" description="Helical" evidence="1">
    <location>
        <begin position="6"/>
        <end position="30"/>
    </location>
</feature>
<sequence length="61" mass="6709">MNWLILVVIAICLTILLAALIIAAGLYCLAKMQSKAIFLSGIAEYLDPDELQEIMEEHFGA</sequence>
<dbReference type="Proteomes" id="UP001057025">
    <property type="component" value="Chromosome"/>
</dbReference>
<keyword evidence="1" id="KW-0812">Transmembrane</keyword>
<organism evidence="2 3">
    <name type="scientific">Fructilactobacillus hinvesii</name>
    <dbReference type="NCBI Taxonomy" id="2940300"/>
    <lineage>
        <taxon>Bacteria</taxon>
        <taxon>Bacillati</taxon>
        <taxon>Bacillota</taxon>
        <taxon>Bacilli</taxon>
        <taxon>Lactobacillales</taxon>
        <taxon>Lactobacillaceae</taxon>
        <taxon>Fructilactobacillus</taxon>
    </lineage>
</organism>
<keyword evidence="3" id="KW-1185">Reference proteome</keyword>
<evidence type="ECO:0000256" key="1">
    <source>
        <dbReference type="SAM" id="Phobius"/>
    </source>
</evidence>
<name>A0ABY5BUQ6_9LACO</name>
<evidence type="ECO:0000313" key="2">
    <source>
        <dbReference type="EMBL" id="USS87484.1"/>
    </source>
</evidence>
<keyword evidence="1" id="KW-1133">Transmembrane helix</keyword>
<dbReference type="EMBL" id="CP097118">
    <property type="protein sequence ID" value="USS87484.1"/>
    <property type="molecule type" value="Genomic_DNA"/>
</dbReference>
<proteinExistence type="predicted"/>